<keyword evidence="1" id="KW-0472">Membrane</keyword>
<keyword evidence="1" id="KW-0812">Transmembrane</keyword>
<gene>
    <name evidence="2" type="ORF">C1645_792682</name>
</gene>
<comment type="caution">
    <text evidence="2">The sequence shown here is derived from an EMBL/GenBank/DDBJ whole genome shotgun (WGS) entry which is preliminary data.</text>
</comment>
<feature type="transmembrane region" description="Helical" evidence="1">
    <location>
        <begin position="41"/>
        <end position="59"/>
    </location>
</feature>
<proteinExistence type="predicted"/>
<organism evidence="2 3">
    <name type="scientific">Glomus cerebriforme</name>
    <dbReference type="NCBI Taxonomy" id="658196"/>
    <lineage>
        <taxon>Eukaryota</taxon>
        <taxon>Fungi</taxon>
        <taxon>Fungi incertae sedis</taxon>
        <taxon>Mucoromycota</taxon>
        <taxon>Glomeromycotina</taxon>
        <taxon>Glomeromycetes</taxon>
        <taxon>Glomerales</taxon>
        <taxon>Glomeraceae</taxon>
        <taxon>Glomus</taxon>
    </lineage>
</organism>
<dbReference type="AlphaFoldDB" id="A0A397SD95"/>
<accession>A0A397SD95</accession>
<name>A0A397SD95_9GLOM</name>
<dbReference type="EMBL" id="QKYT01000986">
    <property type="protein sequence ID" value="RIA80354.1"/>
    <property type="molecule type" value="Genomic_DNA"/>
</dbReference>
<evidence type="ECO:0000313" key="3">
    <source>
        <dbReference type="Proteomes" id="UP000265703"/>
    </source>
</evidence>
<evidence type="ECO:0000313" key="2">
    <source>
        <dbReference type="EMBL" id="RIA80354.1"/>
    </source>
</evidence>
<sequence length="63" mass="7880">MFLFFSCRFSELFSPEWQGKMFDTKIRKVSFSNFFEKLTMFFFWKHFLTVFFFSYRLFFSSGT</sequence>
<keyword evidence="1" id="KW-1133">Transmembrane helix</keyword>
<evidence type="ECO:0000256" key="1">
    <source>
        <dbReference type="SAM" id="Phobius"/>
    </source>
</evidence>
<dbReference type="Proteomes" id="UP000265703">
    <property type="component" value="Unassembled WGS sequence"/>
</dbReference>
<protein>
    <submittedName>
        <fullName evidence="2">Uncharacterized protein</fullName>
    </submittedName>
</protein>
<keyword evidence="3" id="KW-1185">Reference proteome</keyword>
<reference evidence="2 3" key="1">
    <citation type="submission" date="2018-06" db="EMBL/GenBank/DDBJ databases">
        <title>Comparative genomics reveals the genomic features of Rhizophagus irregularis, R. cerebriforme, R. diaphanum and Gigaspora rosea, and their symbiotic lifestyle signature.</title>
        <authorList>
            <person name="Morin E."/>
            <person name="San Clemente H."/>
            <person name="Chen E.C.H."/>
            <person name="De La Providencia I."/>
            <person name="Hainaut M."/>
            <person name="Kuo A."/>
            <person name="Kohler A."/>
            <person name="Murat C."/>
            <person name="Tang N."/>
            <person name="Roy S."/>
            <person name="Loubradou J."/>
            <person name="Henrissat B."/>
            <person name="Grigoriev I.V."/>
            <person name="Corradi N."/>
            <person name="Roux C."/>
            <person name="Martin F.M."/>
        </authorList>
    </citation>
    <scope>NUCLEOTIDE SEQUENCE [LARGE SCALE GENOMIC DNA]</scope>
    <source>
        <strain evidence="2 3">DAOM 227022</strain>
    </source>
</reference>